<dbReference type="Gene3D" id="3.40.50.2300">
    <property type="match status" value="1"/>
</dbReference>
<feature type="region of interest" description="Disordered" evidence="3">
    <location>
        <begin position="117"/>
        <end position="151"/>
    </location>
</feature>
<protein>
    <submittedName>
        <fullName evidence="5">Response regulator</fullName>
    </submittedName>
</protein>
<dbReference type="Pfam" id="PF00072">
    <property type="entry name" value="Response_reg"/>
    <property type="match status" value="1"/>
</dbReference>
<dbReference type="Proteomes" id="UP000660885">
    <property type="component" value="Unassembled WGS sequence"/>
</dbReference>
<dbReference type="PROSITE" id="PS50110">
    <property type="entry name" value="RESPONSE_REGULATORY"/>
    <property type="match status" value="1"/>
</dbReference>
<evidence type="ECO:0000256" key="1">
    <source>
        <dbReference type="ARBA" id="ARBA00022553"/>
    </source>
</evidence>
<feature type="modified residue" description="4-aspartylphosphate" evidence="2">
    <location>
        <position position="47"/>
    </location>
</feature>
<name>A0ABS1U9A6_9PROT</name>
<comment type="caution">
    <text evidence="5">The sequence shown here is derived from an EMBL/GenBank/DDBJ whole genome shotgun (WGS) entry which is preliminary data.</text>
</comment>
<evidence type="ECO:0000313" key="6">
    <source>
        <dbReference type="Proteomes" id="UP000660885"/>
    </source>
</evidence>
<evidence type="ECO:0000256" key="3">
    <source>
        <dbReference type="SAM" id="MobiDB-lite"/>
    </source>
</evidence>
<dbReference type="CDD" id="cd00156">
    <property type="entry name" value="REC"/>
    <property type="match status" value="1"/>
</dbReference>
<reference evidence="5 6" key="1">
    <citation type="submission" date="2021-01" db="EMBL/GenBank/DDBJ databases">
        <title>Belnapia mucosa sp. nov. and Belnapia arida sp. nov., isolated from the Tabernas Desert (Almeria, Spain).</title>
        <authorList>
            <person name="Molina-Menor E."/>
            <person name="Vidal-Verdu A."/>
            <person name="Calonge A."/>
            <person name="Satari L."/>
            <person name="Pereto J."/>
            <person name="Porcar M."/>
        </authorList>
    </citation>
    <scope>NUCLEOTIDE SEQUENCE [LARGE SCALE GENOMIC DNA]</scope>
    <source>
        <strain evidence="5 6">T18</strain>
    </source>
</reference>
<dbReference type="SUPFAM" id="SSF52172">
    <property type="entry name" value="CheY-like"/>
    <property type="match status" value="1"/>
</dbReference>
<accession>A0ABS1U9A6</accession>
<evidence type="ECO:0000313" key="5">
    <source>
        <dbReference type="EMBL" id="MBL6081260.1"/>
    </source>
</evidence>
<dbReference type="InterPro" id="IPR001789">
    <property type="entry name" value="Sig_transdc_resp-reg_receiver"/>
</dbReference>
<sequence>MEDQALIGLLIDTILQEAGYQVFLAGNGEEALVMAQSIGELSAVIADIHLLGQLDGRAVIRSLRRNRPFLPVVVVTGFHPEAPEANLRGLGGPTVRLGKPFAAEDLIASLADVLSSTTGRATNPSGEAPRRRNGAAPDRAGLLVGGPFSRR</sequence>
<proteinExistence type="predicted"/>
<organism evidence="5 6">
    <name type="scientific">Belnapia arida</name>
    <dbReference type="NCBI Taxonomy" id="2804533"/>
    <lineage>
        <taxon>Bacteria</taxon>
        <taxon>Pseudomonadati</taxon>
        <taxon>Pseudomonadota</taxon>
        <taxon>Alphaproteobacteria</taxon>
        <taxon>Acetobacterales</taxon>
        <taxon>Roseomonadaceae</taxon>
        <taxon>Belnapia</taxon>
    </lineage>
</organism>
<evidence type="ECO:0000256" key="2">
    <source>
        <dbReference type="PROSITE-ProRule" id="PRU00169"/>
    </source>
</evidence>
<keyword evidence="6" id="KW-1185">Reference proteome</keyword>
<dbReference type="InterPro" id="IPR011006">
    <property type="entry name" value="CheY-like_superfamily"/>
</dbReference>
<feature type="domain" description="Response regulatory" evidence="4">
    <location>
        <begin position="1"/>
        <end position="114"/>
    </location>
</feature>
<keyword evidence="1 2" id="KW-0597">Phosphoprotein</keyword>
<dbReference type="EMBL" id="JAETWB010000024">
    <property type="protein sequence ID" value="MBL6081260.1"/>
    <property type="molecule type" value="Genomic_DNA"/>
</dbReference>
<dbReference type="PANTHER" id="PTHR44591">
    <property type="entry name" value="STRESS RESPONSE REGULATOR PROTEIN 1"/>
    <property type="match status" value="1"/>
</dbReference>
<gene>
    <name evidence="5" type="ORF">JMJ56_25010</name>
</gene>
<evidence type="ECO:0000259" key="4">
    <source>
        <dbReference type="PROSITE" id="PS50110"/>
    </source>
</evidence>
<dbReference type="SMART" id="SM00448">
    <property type="entry name" value="REC"/>
    <property type="match status" value="1"/>
</dbReference>
<dbReference type="PANTHER" id="PTHR44591:SF3">
    <property type="entry name" value="RESPONSE REGULATORY DOMAIN-CONTAINING PROTEIN"/>
    <property type="match status" value="1"/>
</dbReference>
<dbReference type="RefSeq" id="WP_202834481.1">
    <property type="nucleotide sequence ID" value="NZ_JAETWB010000024.1"/>
</dbReference>
<dbReference type="InterPro" id="IPR050595">
    <property type="entry name" value="Bact_response_regulator"/>
</dbReference>